<name>A0AAE3QES6_9HYPH</name>
<dbReference type="Proteomes" id="UP001161580">
    <property type="component" value="Unassembled WGS sequence"/>
</dbReference>
<organism evidence="1 2">
    <name type="scientific">Ferirhizobium litorale</name>
    <dbReference type="NCBI Taxonomy" id="2927786"/>
    <lineage>
        <taxon>Bacteria</taxon>
        <taxon>Pseudomonadati</taxon>
        <taxon>Pseudomonadota</taxon>
        <taxon>Alphaproteobacteria</taxon>
        <taxon>Hyphomicrobiales</taxon>
        <taxon>Rhizobiaceae</taxon>
        <taxon>Ferirhizobium</taxon>
    </lineage>
</organism>
<protein>
    <submittedName>
        <fullName evidence="1">Uncharacterized protein</fullName>
    </submittedName>
</protein>
<accession>A0AAE3QES6</accession>
<sequence>MPKKRKCDDELRLMAEYPGVYGDLLAGRIQTLKQALRIVGLAPKRTRVEKLKASWAKASAGERDEFLQWLLVSGALPSAPTGTAASEGSVVPKTGEFPIASGRYLLPSTIARIKDIMVKRRLNADSVMEEMGFASGDRALARALLRNTSLRLAVIAALDRWLRANSEV</sequence>
<dbReference type="EMBL" id="JALDYZ010000005">
    <property type="protein sequence ID" value="MDI7922695.1"/>
    <property type="molecule type" value="Genomic_DNA"/>
</dbReference>
<reference evidence="1" key="1">
    <citation type="submission" date="2022-03" db="EMBL/GenBank/DDBJ databases">
        <title>Fererhizobium litorale gen. nov., sp. nov., isolated from sandy sediments of the Sea of Japan seashore.</title>
        <authorList>
            <person name="Romanenko L."/>
            <person name="Kurilenko V."/>
            <person name="Otstavnykh N."/>
            <person name="Svetashev V."/>
            <person name="Tekutyeva L."/>
            <person name="Isaeva M."/>
            <person name="Mikhailov V."/>
        </authorList>
    </citation>
    <scope>NUCLEOTIDE SEQUENCE</scope>
    <source>
        <strain evidence="1">KMM 9576</strain>
    </source>
</reference>
<dbReference type="RefSeq" id="WP_311786361.1">
    <property type="nucleotide sequence ID" value="NZ_JALDYY010000004.1"/>
</dbReference>
<gene>
    <name evidence="1" type="ORF">MRS75_11410</name>
</gene>
<proteinExistence type="predicted"/>
<keyword evidence="2" id="KW-1185">Reference proteome</keyword>
<comment type="caution">
    <text evidence="1">The sequence shown here is derived from an EMBL/GenBank/DDBJ whole genome shotgun (WGS) entry which is preliminary data.</text>
</comment>
<evidence type="ECO:0000313" key="2">
    <source>
        <dbReference type="Proteomes" id="UP001161580"/>
    </source>
</evidence>
<dbReference type="AlphaFoldDB" id="A0AAE3QES6"/>
<evidence type="ECO:0000313" key="1">
    <source>
        <dbReference type="EMBL" id="MDI7922695.1"/>
    </source>
</evidence>